<dbReference type="Proteomes" id="UP000825438">
    <property type="component" value="Chromosome V"/>
</dbReference>
<dbReference type="CDD" id="cd07067">
    <property type="entry name" value="HP_PGM_like"/>
    <property type="match status" value="1"/>
</dbReference>
<dbReference type="AlphaFoldDB" id="A0A8F2W597"/>
<dbReference type="PANTHER" id="PTHR43213:SF5">
    <property type="entry name" value="BIFUNCTIONAL DTTP_UTP PYROPHOSPHATASE_METHYLTRANSFERASE PROTEIN-RELATED"/>
    <property type="match status" value="1"/>
</dbReference>
<dbReference type="GO" id="GO:0016791">
    <property type="term" value="F:phosphatase activity"/>
    <property type="evidence" value="ECO:0007669"/>
    <property type="project" value="UniProtKB-ARBA"/>
</dbReference>
<proteinExistence type="inferred from homology"/>
<dbReference type="Gene3D" id="3.40.50.1240">
    <property type="entry name" value="Phosphoglycerate mutase-like"/>
    <property type="match status" value="1"/>
</dbReference>
<dbReference type="EMBL" id="CP076753">
    <property type="protein sequence ID" value="QWW25165.1"/>
    <property type="molecule type" value="Genomic_DNA"/>
</dbReference>
<evidence type="ECO:0000256" key="1">
    <source>
        <dbReference type="ARBA" id="ARBA00001968"/>
    </source>
</evidence>
<reference evidence="4" key="1">
    <citation type="submission" date="2021-06" db="EMBL/GenBank/DDBJ databases">
        <title>Candida auris outbreak in lebanese hospital.</title>
        <authorList>
            <person name="Finianos M."/>
        </authorList>
    </citation>
    <scope>NUCLEOTIDE SEQUENCE</scope>
    <source>
        <strain evidence="4">CA7LBN</strain>
    </source>
</reference>
<evidence type="ECO:0008006" key="5">
    <source>
        <dbReference type="Google" id="ProtNLM"/>
    </source>
</evidence>
<evidence type="ECO:0000256" key="2">
    <source>
        <dbReference type="ARBA" id="ARBA00022801"/>
    </source>
</evidence>
<keyword evidence="2" id="KW-0378">Hydrolase</keyword>
<feature type="region of interest" description="Disordered" evidence="3">
    <location>
        <begin position="390"/>
        <end position="417"/>
    </location>
</feature>
<dbReference type="FunFam" id="3.40.50.1240:FF:000034">
    <property type="entry name" value="Transcription factor TFIIIC subunit"/>
    <property type="match status" value="1"/>
</dbReference>
<dbReference type="InterPro" id="IPR013078">
    <property type="entry name" value="His_Pase_superF_clade-1"/>
</dbReference>
<dbReference type="InterPro" id="IPR029033">
    <property type="entry name" value="His_PPase_superfam"/>
</dbReference>
<dbReference type="GO" id="GO:0047429">
    <property type="term" value="F:nucleoside triphosphate diphosphatase activity"/>
    <property type="evidence" value="ECO:0007669"/>
    <property type="project" value="InterPro"/>
</dbReference>
<gene>
    <name evidence="4" type="ORF">CA7LBN_004047</name>
</gene>
<dbReference type="NCBIfam" id="TIGR00172">
    <property type="entry name" value="maf"/>
    <property type="match status" value="1"/>
</dbReference>
<feature type="compositionally biased region" description="Basic and acidic residues" evidence="3">
    <location>
        <begin position="398"/>
        <end position="410"/>
    </location>
</feature>
<feature type="region of interest" description="Disordered" evidence="3">
    <location>
        <begin position="250"/>
        <end position="276"/>
    </location>
</feature>
<accession>A0A8F2W597</accession>
<evidence type="ECO:0000313" key="4">
    <source>
        <dbReference type="EMBL" id="QWW25165.1"/>
    </source>
</evidence>
<dbReference type="Pfam" id="PF00300">
    <property type="entry name" value="His_Phos_1"/>
    <property type="match status" value="1"/>
</dbReference>
<dbReference type="SUPFAM" id="SSF52972">
    <property type="entry name" value="ITPase-like"/>
    <property type="match status" value="1"/>
</dbReference>
<dbReference type="InterPro" id="IPR003697">
    <property type="entry name" value="Maf-like"/>
</dbReference>
<comment type="cofactor">
    <cofactor evidence="1">
        <name>a divalent metal cation</name>
        <dbReference type="ChEBI" id="CHEBI:60240"/>
    </cofactor>
</comment>
<dbReference type="PANTHER" id="PTHR43213">
    <property type="entry name" value="BIFUNCTIONAL DTTP/UTP PYROPHOSPHATASE/METHYLTRANSFERASE PROTEIN-RELATED"/>
    <property type="match status" value="1"/>
</dbReference>
<organism evidence="4">
    <name type="scientific">Candidozyma auris</name>
    <name type="common">Yeast</name>
    <name type="synonym">Candida auris</name>
    <dbReference type="NCBI Taxonomy" id="498019"/>
    <lineage>
        <taxon>Eukaryota</taxon>
        <taxon>Fungi</taxon>
        <taxon>Dikarya</taxon>
        <taxon>Ascomycota</taxon>
        <taxon>Saccharomycotina</taxon>
        <taxon>Pichiomycetes</taxon>
        <taxon>Metschnikowiaceae</taxon>
        <taxon>Candidozyma</taxon>
    </lineage>
</organism>
<name>A0A8F2W597_CANAR</name>
<dbReference type="CDD" id="cd00555">
    <property type="entry name" value="Maf"/>
    <property type="match status" value="1"/>
</dbReference>
<dbReference type="SUPFAM" id="SSF53254">
    <property type="entry name" value="Phosphoglycerate mutase-like"/>
    <property type="match status" value="1"/>
</dbReference>
<dbReference type="InterPro" id="IPR029001">
    <property type="entry name" value="ITPase-like_fam"/>
</dbReference>
<sequence>MPIDTIYIARHGFRSNWLPPPHPPNPTGIDSDPALAPHGVDQAVELGEYLASLPKEEQPQFIISSPFYRCVESAKPFAQKVGLKVHLDRGIGEWFKKSRGVVPKPADYSKLREFFPDVLGDEKTWNSESGVIPCEQGESEEDVLERSHKFWEAFIPAFEKKHPGVKRILLVNHAATKIALGMALMGHHSLYDEVDFRGTKTRLRAGACSLDKFVKDNDHWTLLENGKTDFLKDGEEMNWNFDVKVEAGSDEDMKRRAEEAKQKQGTEKPSKPEKEPLEYKDVYVAVDVPIVASSYYDESTRDDSRELSQQLLINPNAKFQITGIEQENPFFKISENSVAGLDTESASFSNSNAIDGQIYQASWKKLLGTELIFDDFGELVGTVREHLVAEPSNKAKKASSDKNRVDKEDAMDVDSENEGRADLRTPFLKKAIAAARAKTKTNNVYDNLRDSVFSVHRVGAKSCTPIIPHTLLEKSALRTSFKMSFDHPLFSKLQVFNVVLGSSSPRRKDILSTNVGIQNFSVVKSTFEEDISKDGLSDLEYVTQTAEAKIPSILEQLNKEKNVVIVADTIVSCQGKVYEKPGTPERQMEMLRIFREAKHVKVITSVHVVVTGGKEPKRVSGHEVTDLQFNGDLSDEELQHYVNCKEGLAVAGGFQYQSIGNLLFTGLQGDYFNVVGLPAAKTFSLLCKAV</sequence>
<dbReference type="Pfam" id="PF02545">
    <property type="entry name" value="Maf"/>
    <property type="match status" value="1"/>
</dbReference>
<evidence type="ECO:0000256" key="3">
    <source>
        <dbReference type="SAM" id="MobiDB-lite"/>
    </source>
</evidence>
<dbReference type="Gene3D" id="3.90.950.10">
    <property type="match status" value="1"/>
</dbReference>
<protein>
    <recommendedName>
        <fullName evidence="5">Septum formation protein Maf</fullName>
    </recommendedName>
</protein>
<feature type="region of interest" description="Disordered" evidence="3">
    <location>
        <begin position="17"/>
        <end position="37"/>
    </location>
</feature>
<dbReference type="HAMAP" id="MF_00528">
    <property type="entry name" value="Maf"/>
    <property type="match status" value="1"/>
</dbReference>